<evidence type="ECO:0000256" key="1">
    <source>
        <dbReference type="SAM" id="MobiDB-lite"/>
    </source>
</evidence>
<dbReference type="EnsemblPlants" id="OMERI08G02600.1">
    <property type="protein sequence ID" value="OMERI08G02600.1"/>
    <property type="gene ID" value="OMERI08G02600"/>
</dbReference>
<feature type="region of interest" description="Disordered" evidence="1">
    <location>
        <begin position="24"/>
        <end position="61"/>
    </location>
</feature>
<reference evidence="2" key="2">
    <citation type="submission" date="2018-05" db="EMBL/GenBank/DDBJ databases">
        <title>OmerRS3 (Oryza meridionalis Reference Sequence Version 3).</title>
        <authorList>
            <person name="Zhang J."/>
            <person name="Kudrna D."/>
            <person name="Lee S."/>
            <person name="Talag J."/>
            <person name="Welchert J."/>
            <person name="Wing R.A."/>
        </authorList>
    </citation>
    <scope>NUCLEOTIDE SEQUENCE [LARGE SCALE GENOMIC DNA]</scope>
    <source>
        <strain evidence="2">cv. OR44</strain>
    </source>
</reference>
<dbReference type="Proteomes" id="UP000008021">
    <property type="component" value="Chromosome 8"/>
</dbReference>
<proteinExistence type="predicted"/>
<accession>A0A0E0EHR3</accession>
<keyword evidence="3" id="KW-1185">Reference proteome</keyword>
<name>A0A0E0EHR3_9ORYZ</name>
<organism evidence="2">
    <name type="scientific">Oryza meridionalis</name>
    <dbReference type="NCBI Taxonomy" id="40149"/>
    <lineage>
        <taxon>Eukaryota</taxon>
        <taxon>Viridiplantae</taxon>
        <taxon>Streptophyta</taxon>
        <taxon>Embryophyta</taxon>
        <taxon>Tracheophyta</taxon>
        <taxon>Spermatophyta</taxon>
        <taxon>Magnoliopsida</taxon>
        <taxon>Liliopsida</taxon>
        <taxon>Poales</taxon>
        <taxon>Poaceae</taxon>
        <taxon>BOP clade</taxon>
        <taxon>Oryzoideae</taxon>
        <taxon>Oryzeae</taxon>
        <taxon>Oryzinae</taxon>
        <taxon>Oryza</taxon>
    </lineage>
</organism>
<evidence type="ECO:0000313" key="3">
    <source>
        <dbReference type="Proteomes" id="UP000008021"/>
    </source>
</evidence>
<reference evidence="2" key="1">
    <citation type="submission" date="2015-04" db="UniProtKB">
        <authorList>
            <consortium name="EnsemblPlants"/>
        </authorList>
    </citation>
    <scope>IDENTIFICATION</scope>
</reference>
<protein>
    <recommendedName>
        <fullName evidence="4">Pectinesterase inhibitor domain-containing protein</fullName>
    </recommendedName>
</protein>
<sequence length="61" mass="6866">MTVEAACRNASGTQAMYDMCKEPRTRSPAWPADPEIDHDATVLRGRRARRPPRWPASVRAT</sequence>
<dbReference type="HOGENOM" id="CLU_2926608_0_0_1"/>
<dbReference type="AlphaFoldDB" id="A0A0E0EHR3"/>
<evidence type="ECO:0008006" key="4">
    <source>
        <dbReference type="Google" id="ProtNLM"/>
    </source>
</evidence>
<dbReference type="Gramene" id="OMERI08G02600.1">
    <property type="protein sequence ID" value="OMERI08G02600.1"/>
    <property type="gene ID" value="OMERI08G02600"/>
</dbReference>
<evidence type="ECO:0000313" key="2">
    <source>
        <dbReference type="EnsemblPlants" id="OMERI08G02600.1"/>
    </source>
</evidence>